<organism evidence="6 7">
    <name type="scientific">Elysia marginata</name>
    <dbReference type="NCBI Taxonomy" id="1093978"/>
    <lineage>
        <taxon>Eukaryota</taxon>
        <taxon>Metazoa</taxon>
        <taxon>Spiralia</taxon>
        <taxon>Lophotrochozoa</taxon>
        <taxon>Mollusca</taxon>
        <taxon>Gastropoda</taxon>
        <taxon>Heterobranchia</taxon>
        <taxon>Euthyneura</taxon>
        <taxon>Panpulmonata</taxon>
        <taxon>Sacoglossa</taxon>
        <taxon>Placobranchoidea</taxon>
        <taxon>Plakobranchidae</taxon>
        <taxon>Elysia</taxon>
    </lineage>
</organism>
<dbReference type="Gene3D" id="6.10.140.2220">
    <property type="match status" value="1"/>
</dbReference>
<dbReference type="Gene3D" id="2.170.270.10">
    <property type="entry name" value="SET domain"/>
    <property type="match status" value="2"/>
</dbReference>
<dbReference type="EMBL" id="BMAT01005989">
    <property type="protein sequence ID" value="GFS03612.1"/>
    <property type="molecule type" value="Genomic_DNA"/>
</dbReference>
<dbReference type="InterPro" id="IPR050869">
    <property type="entry name" value="H3K4_H4K5_MeTrfase"/>
</dbReference>
<keyword evidence="3" id="KW-0862">Zinc</keyword>
<evidence type="ECO:0000256" key="1">
    <source>
        <dbReference type="ARBA" id="ARBA00022723"/>
    </source>
</evidence>
<feature type="domain" description="MYND-type" evidence="5">
    <location>
        <begin position="28"/>
        <end position="66"/>
    </location>
</feature>
<dbReference type="PANTHER" id="PTHR12197:SF251">
    <property type="entry name" value="EG:BACR7C10.4 PROTEIN"/>
    <property type="match status" value="1"/>
</dbReference>
<dbReference type="Gene3D" id="1.10.220.160">
    <property type="match status" value="1"/>
</dbReference>
<dbReference type="GO" id="GO:0008270">
    <property type="term" value="F:zinc ion binding"/>
    <property type="evidence" value="ECO:0007669"/>
    <property type="project" value="UniProtKB-KW"/>
</dbReference>
<dbReference type="InterPro" id="IPR002893">
    <property type="entry name" value="Znf_MYND"/>
</dbReference>
<reference evidence="6 7" key="1">
    <citation type="journal article" date="2021" name="Elife">
        <title>Chloroplast acquisition without the gene transfer in kleptoplastic sea slugs, Plakobranchus ocellatus.</title>
        <authorList>
            <person name="Maeda T."/>
            <person name="Takahashi S."/>
            <person name="Yoshida T."/>
            <person name="Shimamura S."/>
            <person name="Takaki Y."/>
            <person name="Nagai Y."/>
            <person name="Toyoda A."/>
            <person name="Suzuki Y."/>
            <person name="Arimoto A."/>
            <person name="Ishii H."/>
            <person name="Satoh N."/>
            <person name="Nishiyama T."/>
            <person name="Hasebe M."/>
            <person name="Maruyama T."/>
            <person name="Minagawa J."/>
            <person name="Obokata J."/>
            <person name="Shigenobu S."/>
        </authorList>
    </citation>
    <scope>NUCLEOTIDE SEQUENCE [LARGE SCALE GENOMIC DNA]</scope>
</reference>
<evidence type="ECO:0000256" key="4">
    <source>
        <dbReference type="PROSITE-ProRule" id="PRU00134"/>
    </source>
</evidence>
<dbReference type="Gene3D" id="1.25.40.970">
    <property type="match status" value="1"/>
</dbReference>
<dbReference type="SUPFAM" id="SSF144232">
    <property type="entry name" value="HIT/MYND zinc finger-like"/>
    <property type="match status" value="1"/>
</dbReference>
<protein>
    <submittedName>
        <fullName evidence="6">Histone-lysine N-methyltransferase SMYD3</fullName>
    </submittedName>
</protein>
<dbReference type="Pfam" id="PF01753">
    <property type="entry name" value="zf-MYND"/>
    <property type="match status" value="1"/>
</dbReference>
<gene>
    <name evidence="6" type="ORF">ElyMa_002890700</name>
</gene>
<dbReference type="PROSITE" id="PS01360">
    <property type="entry name" value="ZF_MYND_1"/>
    <property type="match status" value="1"/>
</dbReference>
<sequence length="374" mass="42659">MGWTQGSVVMEARPYAHIICQKYAEERCNFCLKSFGNLKKCASCKNVRYCGVACQKTDWKIHKTECPIMRRVPNVPTDSIRLYLRLVLLHLGHSSSFKDHKAEAPCIRGFNDLMSHSENIKTDKKRTELFHIATDFLRAYTHGVLQLPNDDTLLDIFGKQTYTHQSKVNSYFRALQYGSLLGAQILTFHKFQARPLAKYPFYRWVDWGKLGPSVLDHRCRPNAVASFNGPRVVVRAVEDIPSGRLSDVYLSYVDPMATVSERHQQLQEQYYFSCDCNGCLNTDMEARMTSLEGSNKGDLDKAIACLQAIDDMRKEQGEASEMLSQCEDCLTNVKLPPYNVHLVRLRGKAFDLAIETEQWDAALKFGMANLKPYS</sequence>
<dbReference type="PANTHER" id="PTHR12197">
    <property type="entry name" value="HISTONE-LYSINE N-METHYLTRANSFERASE SMYD"/>
    <property type="match status" value="1"/>
</dbReference>
<evidence type="ECO:0000256" key="2">
    <source>
        <dbReference type="ARBA" id="ARBA00022771"/>
    </source>
</evidence>
<dbReference type="PROSITE" id="PS50865">
    <property type="entry name" value="ZF_MYND_2"/>
    <property type="match status" value="1"/>
</dbReference>
<proteinExistence type="predicted"/>
<evidence type="ECO:0000313" key="6">
    <source>
        <dbReference type="EMBL" id="GFS03612.1"/>
    </source>
</evidence>
<name>A0AAV4I3P1_9GAST</name>
<evidence type="ECO:0000313" key="7">
    <source>
        <dbReference type="Proteomes" id="UP000762676"/>
    </source>
</evidence>
<keyword evidence="2 4" id="KW-0863">Zinc-finger</keyword>
<keyword evidence="7" id="KW-1185">Reference proteome</keyword>
<comment type="caution">
    <text evidence="6">The sequence shown here is derived from an EMBL/GenBank/DDBJ whole genome shotgun (WGS) entry which is preliminary data.</text>
</comment>
<evidence type="ECO:0000259" key="5">
    <source>
        <dbReference type="PROSITE" id="PS50865"/>
    </source>
</evidence>
<evidence type="ECO:0000256" key="3">
    <source>
        <dbReference type="ARBA" id="ARBA00022833"/>
    </source>
</evidence>
<keyword evidence="1" id="KW-0479">Metal-binding</keyword>
<accession>A0AAV4I3P1</accession>
<dbReference type="SUPFAM" id="SSF82199">
    <property type="entry name" value="SET domain"/>
    <property type="match status" value="1"/>
</dbReference>
<dbReference type="Proteomes" id="UP000762676">
    <property type="component" value="Unassembled WGS sequence"/>
</dbReference>
<dbReference type="AlphaFoldDB" id="A0AAV4I3P1"/>
<dbReference type="GO" id="GO:0005634">
    <property type="term" value="C:nucleus"/>
    <property type="evidence" value="ECO:0007669"/>
    <property type="project" value="TreeGrafter"/>
</dbReference>
<dbReference type="InterPro" id="IPR046341">
    <property type="entry name" value="SET_dom_sf"/>
</dbReference>